<dbReference type="InterPro" id="IPR007822">
    <property type="entry name" value="LANC-like"/>
</dbReference>
<dbReference type="GO" id="GO:0031179">
    <property type="term" value="P:peptide modification"/>
    <property type="evidence" value="ECO:0007669"/>
    <property type="project" value="InterPro"/>
</dbReference>
<accession>A0A7J5TTW4</accession>
<gene>
    <name evidence="2" type="ORF">F5984_21985</name>
</gene>
<organism evidence="2 3">
    <name type="scientific">Rudanella paleaurantiibacter</name>
    <dbReference type="NCBI Taxonomy" id="2614655"/>
    <lineage>
        <taxon>Bacteria</taxon>
        <taxon>Pseudomonadati</taxon>
        <taxon>Bacteroidota</taxon>
        <taxon>Cytophagia</taxon>
        <taxon>Cytophagales</taxon>
        <taxon>Cytophagaceae</taxon>
        <taxon>Rudanella</taxon>
    </lineage>
</organism>
<evidence type="ECO:0008006" key="4">
    <source>
        <dbReference type="Google" id="ProtNLM"/>
    </source>
</evidence>
<keyword evidence="1" id="KW-0862">Zinc</keyword>
<keyword evidence="3" id="KW-1185">Reference proteome</keyword>
<name>A0A7J5TTW4_9BACT</name>
<dbReference type="AlphaFoldDB" id="A0A7J5TTW4"/>
<dbReference type="SMART" id="SM01260">
    <property type="entry name" value="LANC_like"/>
    <property type="match status" value="1"/>
</dbReference>
<feature type="binding site" evidence="1">
    <location>
        <position position="256"/>
    </location>
    <ligand>
        <name>Zn(2+)</name>
        <dbReference type="ChEBI" id="CHEBI:29105"/>
    </ligand>
</feature>
<evidence type="ECO:0000313" key="2">
    <source>
        <dbReference type="EMBL" id="KAB7727301.1"/>
    </source>
</evidence>
<dbReference type="GO" id="GO:0046872">
    <property type="term" value="F:metal ion binding"/>
    <property type="evidence" value="ECO:0007669"/>
    <property type="project" value="UniProtKB-KW"/>
</dbReference>
<evidence type="ECO:0000256" key="1">
    <source>
        <dbReference type="PIRSR" id="PIRSR607822-1"/>
    </source>
</evidence>
<comment type="caution">
    <text evidence="2">The sequence shown here is derived from an EMBL/GenBank/DDBJ whole genome shotgun (WGS) entry which is preliminary data.</text>
</comment>
<dbReference type="SUPFAM" id="SSF158745">
    <property type="entry name" value="LanC-like"/>
    <property type="match status" value="1"/>
</dbReference>
<dbReference type="Proteomes" id="UP000488299">
    <property type="component" value="Unassembled WGS sequence"/>
</dbReference>
<proteinExistence type="predicted"/>
<evidence type="ECO:0000313" key="3">
    <source>
        <dbReference type="Proteomes" id="UP000488299"/>
    </source>
</evidence>
<dbReference type="Pfam" id="PF05147">
    <property type="entry name" value="LANC_like"/>
    <property type="match status" value="1"/>
</dbReference>
<dbReference type="Gene3D" id="1.50.10.20">
    <property type="match status" value="1"/>
</dbReference>
<dbReference type="EMBL" id="WELI01000011">
    <property type="protein sequence ID" value="KAB7727301.1"/>
    <property type="molecule type" value="Genomic_DNA"/>
</dbReference>
<protein>
    <recommendedName>
        <fullName evidence="4">Lanthionine synthetase</fullName>
    </recommendedName>
</protein>
<reference evidence="2 3" key="1">
    <citation type="submission" date="2019-10" db="EMBL/GenBank/DDBJ databases">
        <title>Rudanella paleaurantiibacter sp. nov., isolated from sludge.</title>
        <authorList>
            <person name="Xu S.Q."/>
        </authorList>
    </citation>
    <scope>NUCLEOTIDE SEQUENCE [LARGE SCALE GENOMIC DNA]</scope>
    <source>
        <strain evidence="2 3">HX-22-17</strain>
    </source>
</reference>
<keyword evidence="1" id="KW-0479">Metal-binding</keyword>
<dbReference type="RefSeq" id="WP_152126377.1">
    <property type="nucleotide sequence ID" value="NZ_WELI01000011.1"/>
</dbReference>
<sequence length="397" mass="44729">MKPINKTPITEQIERIANELPQYESWLQTSSYDQGLFGLSLFYCFYARYTGDDSHYATAEVHFDKALEMVGPGSYVKRFRQDFIGNDIMMLGRYIEYSKRHGFLDIDTNEFLKQADEVVADTVRRRTRFGDLDLFGGAMMGGHYFHARLASTPSAREILAELVEEVDRLAQYDHAGGAFWKAPTLQNRVYFGLSHGSAMILSFLARMHELGIRAETCRRLLRAGVQFVLAHRRTQPLGLFPIMVDDEVEPKQFSQCYGDLGTGYGLFRASQILTDQADLQQQTRAVLADCCNRTVADGCTFDASITYGAAGLAGVFDKLYRLSNDPMFAAAANNWYASIMKYAKPTGPFGGFDSFFDEDKTSYMRVSWGWGMIGIGIALMQYQDNTLPPFDGLNMTI</sequence>